<evidence type="ECO:0000256" key="5">
    <source>
        <dbReference type="ARBA" id="ARBA00023157"/>
    </source>
</evidence>
<dbReference type="PROSITE" id="PS00707">
    <property type="entry name" value="GLYCOSYL_HYDROL_F31_2"/>
    <property type="match status" value="1"/>
</dbReference>
<feature type="domain" description="P-type" evidence="11">
    <location>
        <begin position="23"/>
        <end position="78"/>
    </location>
</feature>
<dbReference type="Pfam" id="PF00088">
    <property type="entry name" value="Trefoil"/>
    <property type="match status" value="1"/>
</dbReference>
<dbReference type="InterPro" id="IPR044913">
    <property type="entry name" value="P_trefoil_dom_sf"/>
</dbReference>
<evidence type="ECO:0000256" key="6">
    <source>
        <dbReference type="ARBA" id="ARBA00023180"/>
    </source>
</evidence>
<dbReference type="PANTHER" id="PTHR22762">
    <property type="entry name" value="ALPHA-GLUCOSIDASE"/>
    <property type="match status" value="1"/>
</dbReference>
<dbReference type="SUPFAM" id="SSF51445">
    <property type="entry name" value="(Trans)glycosidases"/>
    <property type="match status" value="1"/>
</dbReference>
<dbReference type="Gene3D" id="4.10.110.10">
    <property type="entry name" value="Spasmolytic Protein, domain 1"/>
    <property type="match status" value="1"/>
</dbReference>
<reference evidence="12" key="1">
    <citation type="submission" date="2021-02" db="EMBL/GenBank/DDBJ databases">
        <authorList>
            <person name="Nowell W R."/>
        </authorList>
    </citation>
    <scope>NUCLEOTIDE SEQUENCE</scope>
</reference>
<keyword evidence="6" id="KW-0325">Glycoprotein</keyword>
<evidence type="ECO:0000256" key="9">
    <source>
        <dbReference type="RuleBase" id="RU361185"/>
    </source>
</evidence>
<evidence type="ECO:0000256" key="2">
    <source>
        <dbReference type="ARBA" id="ARBA00007806"/>
    </source>
</evidence>
<dbReference type="PROSITE" id="PS00129">
    <property type="entry name" value="GLYCOSYL_HYDROL_F31_1"/>
    <property type="match status" value="1"/>
</dbReference>
<evidence type="ECO:0000313" key="12">
    <source>
        <dbReference type="EMBL" id="CAF0799837.1"/>
    </source>
</evidence>
<dbReference type="Proteomes" id="UP000677228">
    <property type="component" value="Unassembled WGS sequence"/>
</dbReference>
<comment type="subcellular location">
    <subcellularLocation>
        <location evidence="1">Endomembrane system</location>
    </subcellularLocation>
</comment>
<dbReference type="Proteomes" id="UP000681722">
    <property type="component" value="Unassembled WGS sequence"/>
</dbReference>
<dbReference type="InterPro" id="IPR013780">
    <property type="entry name" value="Glyco_hydro_b"/>
</dbReference>
<comment type="caution">
    <text evidence="8">Lacks conserved residue(s) required for the propagation of feature annotation.</text>
</comment>
<feature type="chain" id="PRO_5035682869" description="P-type domain-containing protein" evidence="10">
    <location>
        <begin position="23"/>
        <end position="848"/>
    </location>
</feature>
<dbReference type="GO" id="GO:0005975">
    <property type="term" value="P:carbohydrate metabolic process"/>
    <property type="evidence" value="ECO:0007669"/>
    <property type="project" value="InterPro"/>
</dbReference>
<keyword evidence="3 9" id="KW-0378">Hydrolase</keyword>
<evidence type="ECO:0000256" key="8">
    <source>
        <dbReference type="PROSITE-ProRule" id="PRU00779"/>
    </source>
</evidence>
<dbReference type="InterPro" id="IPR030459">
    <property type="entry name" value="Glyco_hydro_31_CS"/>
</dbReference>
<dbReference type="EMBL" id="CAJNOQ010000427">
    <property type="protein sequence ID" value="CAF0799837.1"/>
    <property type="molecule type" value="Genomic_DNA"/>
</dbReference>
<dbReference type="GO" id="GO:0012505">
    <property type="term" value="C:endomembrane system"/>
    <property type="evidence" value="ECO:0007669"/>
    <property type="project" value="UniProtKB-SubCell"/>
</dbReference>
<dbReference type="Gene3D" id="3.20.20.80">
    <property type="entry name" value="Glycosidases"/>
    <property type="match status" value="2"/>
</dbReference>
<evidence type="ECO:0000256" key="7">
    <source>
        <dbReference type="ARBA" id="ARBA00023295"/>
    </source>
</evidence>
<dbReference type="CDD" id="cd14752">
    <property type="entry name" value="GH31_N"/>
    <property type="match status" value="1"/>
</dbReference>
<evidence type="ECO:0000256" key="1">
    <source>
        <dbReference type="ARBA" id="ARBA00004308"/>
    </source>
</evidence>
<name>A0A813SQS2_9BILA</name>
<dbReference type="SUPFAM" id="SSF57492">
    <property type="entry name" value="Trefoil"/>
    <property type="match status" value="1"/>
</dbReference>
<evidence type="ECO:0000313" key="16">
    <source>
        <dbReference type="Proteomes" id="UP000663829"/>
    </source>
</evidence>
<evidence type="ECO:0000256" key="4">
    <source>
        <dbReference type="ARBA" id="ARBA00023136"/>
    </source>
</evidence>
<dbReference type="SUPFAM" id="SSF74650">
    <property type="entry name" value="Galactose mutarotase-like"/>
    <property type="match status" value="1"/>
</dbReference>
<dbReference type="InterPro" id="IPR048395">
    <property type="entry name" value="Glyco_hydro_31_C"/>
</dbReference>
<proteinExistence type="inferred from homology"/>
<dbReference type="FunFam" id="2.60.40.1180:FF:000001">
    <property type="entry name" value="Maltase-glucoamylase, intestinal"/>
    <property type="match status" value="1"/>
</dbReference>
<evidence type="ECO:0000313" key="14">
    <source>
        <dbReference type="EMBL" id="CAF3584764.1"/>
    </source>
</evidence>
<dbReference type="Pfam" id="PF21365">
    <property type="entry name" value="Glyco_hydro_31_3rd"/>
    <property type="match status" value="1"/>
</dbReference>
<organism evidence="12 16">
    <name type="scientific">Didymodactylos carnosus</name>
    <dbReference type="NCBI Taxonomy" id="1234261"/>
    <lineage>
        <taxon>Eukaryota</taxon>
        <taxon>Metazoa</taxon>
        <taxon>Spiralia</taxon>
        <taxon>Gnathifera</taxon>
        <taxon>Rotifera</taxon>
        <taxon>Eurotatoria</taxon>
        <taxon>Bdelloidea</taxon>
        <taxon>Philodinida</taxon>
        <taxon>Philodinidae</taxon>
        <taxon>Didymodactylos</taxon>
    </lineage>
</organism>
<dbReference type="CDD" id="cd00111">
    <property type="entry name" value="Trefoil"/>
    <property type="match status" value="1"/>
</dbReference>
<dbReference type="EMBL" id="CAJOBC010000427">
    <property type="protein sequence ID" value="CAF3584764.1"/>
    <property type="molecule type" value="Genomic_DNA"/>
</dbReference>
<keyword evidence="16" id="KW-1185">Reference proteome</keyword>
<evidence type="ECO:0000259" key="11">
    <source>
        <dbReference type="PROSITE" id="PS51448"/>
    </source>
</evidence>
<dbReference type="Proteomes" id="UP000682733">
    <property type="component" value="Unassembled WGS sequence"/>
</dbReference>
<dbReference type="EMBL" id="CAJNOK010004110">
    <property type="protein sequence ID" value="CAF0926235.1"/>
    <property type="molecule type" value="Genomic_DNA"/>
</dbReference>
<evidence type="ECO:0000313" key="15">
    <source>
        <dbReference type="EMBL" id="CAF3703274.1"/>
    </source>
</evidence>
<dbReference type="InterPro" id="IPR017853">
    <property type="entry name" value="GH"/>
</dbReference>
<dbReference type="GO" id="GO:0030246">
    <property type="term" value="F:carbohydrate binding"/>
    <property type="evidence" value="ECO:0007669"/>
    <property type="project" value="InterPro"/>
</dbReference>
<dbReference type="SUPFAM" id="SSF51011">
    <property type="entry name" value="Glycosyl hydrolase domain"/>
    <property type="match status" value="1"/>
</dbReference>
<keyword evidence="7 9" id="KW-0326">Glycosidase</keyword>
<protein>
    <recommendedName>
        <fullName evidence="11">P-type domain-containing protein</fullName>
    </recommendedName>
</protein>
<dbReference type="CDD" id="cd06602">
    <property type="entry name" value="GH31_MGAM_SI_GAA"/>
    <property type="match status" value="1"/>
</dbReference>
<evidence type="ECO:0000256" key="10">
    <source>
        <dbReference type="SAM" id="SignalP"/>
    </source>
</evidence>
<dbReference type="GO" id="GO:0004558">
    <property type="term" value="F:alpha-1,4-glucosidase activity"/>
    <property type="evidence" value="ECO:0007669"/>
    <property type="project" value="TreeGrafter"/>
</dbReference>
<dbReference type="SMART" id="SM00018">
    <property type="entry name" value="PD"/>
    <property type="match status" value="1"/>
</dbReference>
<gene>
    <name evidence="12" type="ORF">GPM918_LOCUS3453</name>
    <name evidence="13" type="ORF">OVA965_LOCUS10897</name>
    <name evidence="14" type="ORF">SRO942_LOCUS3453</name>
    <name evidence="15" type="ORF">TMI583_LOCUS10893</name>
</gene>
<keyword evidence="5" id="KW-1015">Disulfide bond</keyword>
<sequence length="848" mass="96522">MIANQFSIYLLLLLFYISYVQSQTCDFSSDESRFDCFPESNVTADSCLNRGCCWRLPQNSSVKNSFLDIGVPYCYYPKNFSTYSLISKEATSFGLRLIINKTQKAYIPNEILELTVDLIYETSTRFRLRIYDSKVKRYEVPLNVPNVSTRVDNTDYDVGIKDIPFSIRVTRKSNGAVLFDSSVAPIIYADQFIKFSSSLSSPYGEHQSSLLINITSDWRKMTFWTRDFPPIQNFNLYGVHPFHMNIETGATNDFHGQFLLNSNAMDINLQPLPAITYTTIGGIIDLYIFTGPSAADVISQYWDVIGKPTMPPYWSLGFHLCRYGYNSIDKLRTVIQRMKDAQFPYDVQWTDIDAMDSRLDFTYDKVNYNGLPELVRFLQSQGMFYVNIIDPGISSTQQTGTYLPYDNGLKYRIFITKYNSSDPVIGRVWPGAVAFPDFTNPAAQEWWTEIVATFHEIIPFDGLWIDMNEPSNFVDGSEEGCTSSPLDNPPFTPINALKKIRNKRPFILSRSTFAGSGKYAFHWTGDNRATWDDMYFSIPSIINFNMFGIPLIGPDICGFGLDTTEELCTRWMQLGAFYPFMRNHNDLGQKDQDPAAFSWESQQIMKQALLTRYSLLPFWYTLFHKANATSSTVIQPLVFEFPNDKNTFGIDEQYLIGRAILVSPVLESQKTILTAYIPDDVWYEFPSGYKLSSSGTYVNLDAPLEKINLHLRGGFIIPMQAPGPNLIIGRKNPLQLIISLSSTATASGSLFYDDGDSLNVLETKMYSYFEFSLAMNVLSINGIVTNYQNMPPLDIVKFLGVMKQPTSVMVNGKPYSSILYNIPDQILLVYGLDLDLFAKQNQTIEWID</sequence>
<dbReference type="AlphaFoldDB" id="A0A813SQS2"/>
<dbReference type="InterPro" id="IPR030458">
    <property type="entry name" value="Glyco_hydro_31_AS"/>
</dbReference>
<evidence type="ECO:0000256" key="3">
    <source>
        <dbReference type="ARBA" id="ARBA00022801"/>
    </source>
</evidence>
<evidence type="ECO:0000313" key="13">
    <source>
        <dbReference type="EMBL" id="CAF0926235.1"/>
    </source>
</evidence>
<comment type="similarity">
    <text evidence="2 9">Belongs to the glycosyl hydrolase 31 family.</text>
</comment>
<keyword evidence="4" id="KW-0472">Membrane</keyword>
<accession>A0A813SQS2</accession>
<dbReference type="Gene3D" id="2.60.40.1760">
    <property type="entry name" value="glycosyl hydrolase (family 31)"/>
    <property type="match status" value="1"/>
</dbReference>
<dbReference type="Proteomes" id="UP000663829">
    <property type="component" value="Unassembled WGS sequence"/>
</dbReference>
<dbReference type="PROSITE" id="PS51448">
    <property type="entry name" value="P_TREFOIL_2"/>
    <property type="match status" value="1"/>
</dbReference>
<dbReference type="Gene3D" id="2.60.40.1180">
    <property type="entry name" value="Golgi alpha-mannosidase II"/>
    <property type="match status" value="2"/>
</dbReference>
<dbReference type="OrthoDB" id="5839090at2759"/>
<comment type="caution">
    <text evidence="12">The sequence shown here is derived from an EMBL/GenBank/DDBJ whole genome shotgun (WGS) entry which is preliminary data.</text>
</comment>
<dbReference type="Pfam" id="PF01055">
    <property type="entry name" value="Glyco_hydro_31_2nd"/>
    <property type="match status" value="1"/>
</dbReference>
<dbReference type="EMBL" id="CAJOBA010004112">
    <property type="protein sequence ID" value="CAF3703274.1"/>
    <property type="molecule type" value="Genomic_DNA"/>
</dbReference>
<dbReference type="InterPro" id="IPR000519">
    <property type="entry name" value="P_trefoil_dom"/>
</dbReference>
<keyword evidence="10" id="KW-0732">Signal</keyword>
<dbReference type="InterPro" id="IPR017957">
    <property type="entry name" value="P_trefoil_CS"/>
</dbReference>
<dbReference type="PROSITE" id="PS00025">
    <property type="entry name" value="P_TREFOIL_1"/>
    <property type="match status" value="1"/>
</dbReference>
<dbReference type="InterPro" id="IPR000322">
    <property type="entry name" value="Glyco_hydro_31_TIM"/>
</dbReference>
<dbReference type="PANTHER" id="PTHR22762:SF131">
    <property type="entry name" value="GLYCOSIDE HYDROLASE FAMILY 31 N-TERMINAL DOMAIN-CONTAINING PROTEIN"/>
    <property type="match status" value="1"/>
</dbReference>
<feature type="signal peptide" evidence="10">
    <location>
        <begin position="1"/>
        <end position="22"/>
    </location>
</feature>
<dbReference type="InterPro" id="IPR011013">
    <property type="entry name" value="Gal_mutarotase_sf_dom"/>
</dbReference>